<dbReference type="Pfam" id="PF02515">
    <property type="entry name" value="CoA_transf_3"/>
    <property type="match status" value="1"/>
</dbReference>
<dbReference type="EMBL" id="JBHSFU010000004">
    <property type="protein sequence ID" value="MFC4557918.1"/>
    <property type="molecule type" value="Genomic_DNA"/>
</dbReference>
<dbReference type="PANTHER" id="PTHR48207">
    <property type="entry name" value="SUCCINATE--HYDROXYMETHYLGLUTARATE COA-TRANSFERASE"/>
    <property type="match status" value="1"/>
</dbReference>
<gene>
    <name evidence="2" type="ORF">ACFO3D_06800</name>
</gene>
<dbReference type="SUPFAM" id="SSF89796">
    <property type="entry name" value="CoA-transferase family III (CaiB/BaiF)"/>
    <property type="match status" value="1"/>
</dbReference>
<evidence type="ECO:0000313" key="3">
    <source>
        <dbReference type="Proteomes" id="UP001595989"/>
    </source>
</evidence>
<keyword evidence="1 2" id="KW-0808">Transferase</keyword>
<dbReference type="InterPro" id="IPR050483">
    <property type="entry name" value="CoA-transferase_III_domain"/>
</dbReference>
<evidence type="ECO:0000256" key="1">
    <source>
        <dbReference type="ARBA" id="ARBA00022679"/>
    </source>
</evidence>
<protein>
    <submittedName>
        <fullName evidence="2">CaiB/BaiF CoA transferase family protein</fullName>
    </submittedName>
</protein>
<dbReference type="InterPro" id="IPR023606">
    <property type="entry name" value="CoA-Trfase_III_dom_1_sf"/>
</dbReference>
<keyword evidence="3" id="KW-1185">Reference proteome</keyword>
<dbReference type="Proteomes" id="UP001595989">
    <property type="component" value="Unassembled WGS sequence"/>
</dbReference>
<accession>A0ABV9DIL9</accession>
<dbReference type="InterPro" id="IPR044855">
    <property type="entry name" value="CoA-Trfase_III_dom3_sf"/>
</dbReference>
<dbReference type="Gene3D" id="3.40.50.10540">
    <property type="entry name" value="Crotonobetainyl-coa:carnitine coa-transferase, domain 1"/>
    <property type="match status" value="1"/>
</dbReference>
<reference evidence="3" key="1">
    <citation type="journal article" date="2019" name="Int. J. Syst. Evol. Microbiol.">
        <title>The Global Catalogue of Microorganisms (GCM) 10K type strain sequencing project: providing services to taxonomists for standard genome sequencing and annotation.</title>
        <authorList>
            <consortium name="The Broad Institute Genomics Platform"/>
            <consortium name="The Broad Institute Genome Sequencing Center for Infectious Disease"/>
            <person name="Wu L."/>
            <person name="Ma J."/>
        </authorList>
    </citation>
    <scope>NUCLEOTIDE SEQUENCE [LARGE SCALE GENOMIC DNA]</scope>
    <source>
        <strain evidence="3">CGMCC 4.7426</strain>
    </source>
</reference>
<evidence type="ECO:0000313" key="2">
    <source>
        <dbReference type="EMBL" id="MFC4557918.1"/>
    </source>
</evidence>
<sequence length="396" mass="44686">MSGPLSHLKVVDFSSVLMGPYCTMLLSDMGADVIKVERPSGDSTRYIGPSRNKGMGSMFLNLNRNKRSITLDLKSEKGKNVLLKLLKESDVFVHSLRPHTMKKLGLAYDDILEVNSKIIYCGLYGFSKDGPYRARPAYDDIIQAGSGIAAVQGEMAGEPQYLTSLMADKTTGLIGSNAIIAALLHRERSGEGQEIEVPMFESMVSFSMIEHMYGETFSPPIGNSIYPRAASPYRKPYRTSDGYISAMMYNDKQWLSFFEVSGKEHLKDDARFKDIHARTQHIDFVYKTVEDIMETRTTEEWLTLLEQGDIPCVRVNRPEDLFHDPHLDAINYFEEVEHPTEGKIKNIRFPASFSATATDTRRLAPRLGEHSEAILREMGYDEKEIEGILEQGPQYI</sequence>
<dbReference type="Gene3D" id="3.30.1540.10">
    <property type="entry name" value="formyl-coa transferase, domain 3"/>
    <property type="match status" value="1"/>
</dbReference>
<dbReference type="RefSeq" id="WP_390294114.1">
    <property type="nucleotide sequence ID" value="NZ_JBHSFU010000004.1"/>
</dbReference>
<dbReference type="InterPro" id="IPR003673">
    <property type="entry name" value="CoA-Trfase_fam_III"/>
</dbReference>
<organism evidence="2 3">
    <name type="scientific">Virgibacillus kekensis</name>
    <dbReference type="NCBI Taxonomy" id="202261"/>
    <lineage>
        <taxon>Bacteria</taxon>
        <taxon>Bacillati</taxon>
        <taxon>Bacillota</taxon>
        <taxon>Bacilli</taxon>
        <taxon>Bacillales</taxon>
        <taxon>Bacillaceae</taxon>
        <taxon>Virgibacillus</taxon>
    </lineage>
</organism>
<proteinExistence type="predicted"/>
<dbReference type="PANTHER" id="PTHR48207:SF4">
    <property type="entry name" value="BLL6097 PROTEIN"/>
    <property type="match status" value="1"/>
</dbReference>
<comment type="caution">
    <text evidence="2">The sequence shown here is derived from an EMBL/GenBank/DDBJ whole genome shotgun (WGS) entry which is preliminary data.</text>
</comment>
<dbReference type="GO" id="GO:0016740">
    <property type="term" value="F:transferase activity"/>
    <property type="evidence" value="ECO:0007669"/>
    <property type="project" value="UniProtKB-KW"/>
</dbReference>
<name>A0ABV9DIL9_9BACI</name>